<organism evidence="1 2">
    <name type="scientific">Gimesia panareensis</name>
    <dbReference type="NCBI Taxonomy" id="2527978"/>
    <lineage>
        <taxon>Bacteria</taxon>
        <taxon>Pseudomonadati</taxon>
        <taxon>Planctomycetota</taxon>
        <taxon>Planctomycetia</taxon>
        <taxon>Planctomycetales</taxon>
        <taxon>Planctomycetaceae</taxon>
        <taxon>Gimesia</taxon>
    </lineage>
</organism>
<dbReference type="EMBL" id="CP036317">
    <property type="protein sequence ID" value="QDV20030.1"/>
    <property type="molecule type" value="Genomic_DNA"/>
</dbReference>
<dbReference type="Proteomes" id="UP000320839">
    <property type="component" value="Chromosome"/>
</dbReference>
<accession>A0A518FUL6</accession>
<protein>
    <submittedName>
        <fullName evidence="1">Uncharacterized protein</fullName>
    </submittedName>
</protein>
<gene>
    <name evidence="1" type="ORF">Pan153_46990</name>
</gene>
<evidence type="ECO:0000313" key="1">
    <source>
        <dbReference type="EMBL" id="QDV20030.1"/>
    </source>
</evidence>
<evidence type="ECO:0000313" key="2">
    <source>
        <dbReference type="Proteomes" id="UP000320839"/>
    </source>
</evidence>
<reference evidence="1 2" key="1">
    <citation type="submission" date="2019-02" db="EMBL/GenBank/DDBJ databases">
        <title>Deep-cultivation of Planctomycetes and their phenomic and genomic characterization uncovers novel biology.</title>
        <authorList>
            <person name="Wiegand S."/>
            <person name="Jogler M."/>
            <person name="Boedeker C."/>
            <person name="Pinto D."/>
            <person name="Vollmers J."/>
            <person name="Rivas-Marin E."/>
            <person name="Kohn T."/>
            <person name="Peeters S.H."/>
            <person name="Heuer A."/>
            <person name="Rast P."/>
            <person name="Oberbeckmann S."/>
            <person name="Bunk B."/>
            <person name="Jeske O."/>
            <person name="Meyerdierks A."/>
            <person name="Storesund J.E."/>
            <person name="Kallscheuer N."/>
            <person name="Luecker S."/>
            <person name="Lage O.M."/>
            <person name="Pohl T."/>
            <person name="Merkel B.J."/>
            <person name="Hornburger P."/>
            <person name="Mueller R.-W."/>
            <person name="Bruemmer F."/>
            <person name="Labrenz M."/>
            <person name="Spormann A.M."/>
            <person name="Op den Camp H."/>
            <person name="Overmann J."/>
            <person name="Amann R."/>
            <person name="Jetten M.S.M."/>
            <person name="Mascher T."/>
            <person name="Medema M.H."/>
            <person name="Devos D.P."/>
            <person name="Kaster A.-K."/>
            <person name="Ovreas L."/>
            <person name="Rohde M."/>
            <person name="Galperin M.Y."/>
            <person name="Jogler C."/>
        </authorList>
    </citation>
    <scope>NUCLEOTIDE SEQUENCE [LARGE SCALE GENOMIC DNA]</scope>
    <source>
        <strain evidence="1 2">Pan153</strain>
    </source>
</reference>
<dbReference type="AlphaFoldDB" id="A0A518FUL6"/>
<dbReference type="RefSeq" id="WP_145458007.1">
    <property type="nucleotide sequence ID" value="NZ_CP036317.1"/>
</dbReference>
<sequence length="247" mass="28280">MVVGKCPLCEVEKELIRSHIIPERFYKPLYDGKHRAIHADKKTLDTKWIQKGIREYLLCSDCDNGILGPWDKYASELWTNTGGMPDTLPDRKISLTGVDYEKFKLFHLSVLWRIAACNKTPWGKVNLGPHFERIRQIILNGKAPDEVEYPLWGMALIDDRADNEVCKEMVFYAGHDHRWGLHIYVTVFGGVAWHYVVGNHTDSRIPHEVFSRAGELYFIGVSVHEFRPVLERLPAICAAANHNSKPG</sequence>
<dbReference type="OrthoDB" id="5518417at2"/>
<proteinExistence type="predicted"/>
<name>A0A518FUL6_9PLAN</name>